<dbReference type="Gene3D" id="3.30.750.24">
    <property type="entry name" value="STAS domain"/>
    <property type="match status" value="1"/>
</dbReference>
<dbReference type="SUPFAM" id="SSF81606">
    <property type="entry name" value="PP2C-like"/>
    <property type="match status" value="1"/>
</dbReference>
<dbReference type="SUPFAM" id="SSF52091">
    <property type="entry name" value="SpoIIaa-like"/>
    <property type="match status" value="1"/>
</dbReference>
<gene>
    <name evidence="6" type="ORF">DEO23_05485</name>
</gene>
<feature type="coiled-coil region" evidence="2">
    <location>
        <begin position="131"/>
        <end position="167"/>
    </location>
</feature>
<dbReference type="PROSITE" id="PS50801">
    <property type="entry name" value="STAS"/>
    <property type="match status" value="1"/>
</dbReference>
<name>A0A2U2RKW9_9MICO</name>
<dbReference type="EMBL" id="QFKX01000002">
    <property type="protein sequence ID" value="PWH06424.1"/>
    <property type="molecule type" value="Genomic_DNA"/>
</dbReference>
<dbReference type="OrthoDB" id="319881at2"/>
<dbReference type="Pfam" id="PF13466">
    <property type="entry name" value="STAS_2"/>
    <property type="match status" value="1"/>
</dbReference>
<dbReference type="InterPro" id="IPR058548">
    <property type="entry name" value="MlaB-like_STAS"/>
</dbReference>
<dbReference type="PANTHER" id="PTHR43156:SF2">
    <property type="entry name" value="STAGE II SPORULATION PROTEIN E"/>
    <property type="match status" value="1"/>
</dbReference>
<protein>
    <recommendedName>
        <fullName evidence="8">STAS domain-containing protein</fullName>
    </recommendedName>
</protein>
<dbReference type="Pfam" id="PF13581">
    <property type="entry name" value="HATPase_c_2"/>
    <property type="match status" value="1"/>
</dbReference>
<evidence type="ECO:0000256" key="2">
    <source>
        <dbReference type="SAM" id="Coils"/>
    </source>
</evidence>
<dbReference type="InterPro" id="IPR036457">
    <property type="entry name" value="PPM-type-like_dom_sf"/>
</dbReference>
<dbReference type="Gene3D" id="3.30.565.10">
    <property type="entry name" value="Histidine kinase-like ATPase, C-terminal domain"/>
    <property type="match status" value="1"/>
</dbReference>
<proteinExistence type="predicted"/>
<keyword evidence="2" id="KW-0175">Coiled coil</keyword>
<dbReference type="InterPro" id="IPR036513">
    <property type="entry name" value="STAS_dom_sf"/>
</dbReference>
<accession>A0A2U2RKW9</accession>
<dbReference type="Gene3D" id="3.60.40.10">
    <property type="entry name" value="PPM-type phosphatase domain"/>
    <property type="match status" value="1"/>
</dbReference>
<evidence type="ECO:0000313" key="7">
    <source>
        <dbReference type="Proteomes" id="UP000245590"/>
    </source>
</evidence>
<dbReference type="InterPro" id="IPR036890">
    <property type="entry name" value="HATPase_C_sf"/>
</dbReference>
<feature type="region of interest" description="Disordered" evidence="3">
    <location>
        <begin position="535"/>
        <end position="562"/>
    </location>
</feature>
<dbReference type="Gene3D" id="3.30.450.20">
    <property type="entry name" value="PAS domain"/>
    <property type="match status" value="1"/>
</dbReference>
<dbReference type="Proteomes" id="UP000245590">
    <property type="component" value="Unassembled WGS sequence"/>
</dbReference>
<keyword evidence="1" id="KW-0378">Hydrolase</keyword>
<evidence type="ECO:0000259" key="4">
    <source>
        <dbReference type="PROSITE" id="PS50801"/>
    </source>
</evidence>
<dbReference type="InterPro" id="IPR003594">
    <property type="entry name" value="HATPase_dom"/>
</dbReference>
<dbReference type="Pfam" id="PF07228">
    <property type="entry name" value="SpoIIE"/>
    <property type="match status" value="1"/>
</dbReference>
<dbReference type="SMART" id="SM00331">
    <property type="entry name" value="PP2C_SIG"/>
    <property type="match status" value="1"/>
</dbReference>
<dbReference type="SUPFAM" id="SSF55785">
    <property type="entry name" value="PYP-like sensor domain (PAS domain)"/>
    <property type="match status" value="1"/>
</dbReference>
<evidence type="ECO:0000256" key="3">
    <source>
        <dbReference type="SAM" id="MobiDB-lite"/>
    </source>
</evidence>
<dbReference type="AlphaFoldDB" id="A0A2U2RKW9"/>
<dbReference type="PANTHER" id="PTHR43156">
    <property type="entry name" value="STAGE II SPORULATION PROTEIN E-RELATED"/>
    <property type="match status" value="1"/>
</dbReference>
<dbReference type="InterPro" id="IPR035965">
    <property type="entry name" value="PAS-like_dom_sf"/>
</dbReference>
<dbReference type="RefSeq" id="WP_109275017.1">
    <property type="nucleotide sequence ID" value="NZ_QFKX01000002.1"/>
</dbReference>
<organism evidence="6 7">
    <name type="scientific">Brachybacterium endophyticum</name>
    <dbReference type="NCBI Taxonomy" id="2182385"/>
    <lineage>
        <taxon>Bacteria</taxon>
        <taxon>Bacillati</taxon>
        <taxon>Actinomycetota</taxon>
        <taxon>Actinomycetes</taxon>
        <taxon>Micrococcales</taxon>
        <taxon>Dermabacteraceae</taxon>
        <taxon>Brachybacterium</taxon>
    </lineage>
</organism>
<dbReference type="Pfam" id="PF08448">
    <property type="entry name" value="PAS_4"/>
    <property type="match status" value="1"/>
</dbReference>
<dbReference type="InterPro" id="IPR052016">
    <property type="entry name" value="Bact_Sigma-Reg"/>
</dbReference>
<comment type="caution">
    <text evidence="6">The sequence shown here is derived from an EMBL/GenBank/DDBJ whole genome shotgun (WGS) entry which is preliminary data.</text>
</comment>
<reference evidence="6 7" key="1">
    <citation type="submission" date="2018-05" db="EMBL/GenBank/DDBJ databases">
        <title>Brachybacterium sp. M1HQ-2T, whole genome shotgun sequence.</title>
        <authorList>
            <person name="Tuo L."/>
        </authorList>
    </citation>
    <scope>NUCLEOTIDE SEQUENCE [LARGE SCALE GENOMIC DNA]</scope>
    <source>
        <strain evidence="6 7">M1HQ-2</strain>
    </source>
</reference>
<evidence type="ECO:0000313" key="6">
    <source>
        <dbReference type="EMBL" id="PWH06424.1"/>
    </source>
</evidence>
<dbReference type="CDD" id="cd07043">
    <property type="entry name" value="STAS_anti-anti-sigma_factors"/>
    <property type="match status" value="1"/>
</dbReference>
<feature type="domain" description="STAS" evidence="4">
    <location>
        <begin position="570"/>
        <end position="646"/>
    </location>
</feature>
<dbReference type="InterPro" id="IPR001932">
    <property type="entry name" value="PPM-type_phosphatase-like_dom"/>
</dbReference>
<feature type="domain" description="PPM-type phosphatase" evidence="5">
    <location>
        <begin position="180"/>
        <end position="397"/>
    </location>
</feature>
<dbReference type="PROSITE" id="PS51746">
    <property type="entry name" value="PPM_2"/>
    <property type="match status" value="1"/>
</dbReference>
<dbReference type="InterPro" id="IPR013656">
    <property type="entry name" value="PAS_4"/>
</dbReference>
<evidence type="ECO:0008006" key="8">
    <source>
        <dbReference type="Google" id="ProtNLM"/>
    </source>
</evidence>
<dbReference type="GO" id="GO:0016791">
    <property type="term" value="F:phosphatase activity"/>
    <property type="evidence" value="ECO:0007669"/>
    <property type="project" value="TreeGrafter"/>
</dbReference>
<dbReference type="SUPFAM" id="SSF55874">
    <property type="entry name" value="ATPase domain of HSP90 chaperone/DNA topoisomerase II/histidine kinase"/>
    <property type="match status" value="1"/>
</dbReference>
<evidence type="ECO:0000256" key="1">
    <source>
        <dbReference type="ARBA" id="ARBA00022801"/>
    </source>
</evidence>
<dbReference type="InterPro" id="IPR002645">
    <property type="entry name" value="STAS_dom"/>
</dbReference>
<evidence type="ECO:0000259" key="5">
    <source>
        <dbReference type="PROSITE" id="PS51746"/>
    </source>
</evidence>
<dbReference type="CDD" id="cd16936">
    <property type="entry name" value="HATPase_RsbW-like"/>
    <property type="match status" value="1"/>
</dbReference>
<keyword evidence="7" id="KW-1185">Reference proteome</keyword>
<sequence>MSQPGVDGDLDGRVGELRAVRAGFDDLPMPVVLVEGPDHRLVAANAAFRRFSGWQHPIGRTLREIFPGPRGQLLLEIVEKVHATGEPVTADEWRQQAGATAHATADEDHEFAVIPRKDARGEVCGAVIQQMDVAQRVHERQQAEVDAAEAEERYQEAHGTVVELQRALLPPQLPVLPRVRTAARYLVADRDQAAGGDWFDAIPLGEGRLALVVGDIVGHGVAASAAMGQARAILEDAMVRSHDLRTSIQRVDELAARRTEVRASTVCAAILDVQQGRLDYITCGHPAPLIIGPDGSSRTLPPSGSMPLGTAGPIRVASARIEPDETAFLFSDGLIERAGLTLDEGVGALRDIARAAVLDAGPAEEGAASPAERICQQAVELLARTGYDDITTLAAHVLTRPHVPMSVEAPADVDGLLELRPRLCERVARLGLDTAEVQGLDLAATEVISNVIEHAYLGQDPGSVRIDAAIGEDGFLEFAVSDQGLWVPESAPSPVRGRGLWIAASVMDQVEIARKGTPADRGSRVVLRRRLGRPSNISEPEVSGGTAAPSRTPLELRSENDEPSRLVATGCADIASSADVADHLDRSSRGGFHDLTLDLSGLQLLASSAVRILIDARGRMADHGHEITLVAARGTPARAVLDVVGLPCEPEGTDRPPGAWPS</sequence>